<evidence type="ECO:0000256" key="4">
    <source>
        <dbReference type="PIRSR" id="PIRSR610708-1"/>
    </source>
</evidence>
<evidence type="ECO:0000313" key="6">
    <source>
        <dbReference type="Proteomes" id="UP000184476"/>
    </source>
</evidence>
<feature type="active site" description="Proton donor" evidence="4">
    <location>
        <position position="11"/>
    </location>
</feature>
<comment type="similarity">
    <text evidence="1 3">Belongs to the 5'(3')-deoxyribonucleotidase family.</text>
</comment>
<dbReference type="Pfam" id="PF06941">
    <property type="entry name" value="NT5C"/>
    <property type="match status" value="1"/>
</dbReference>
<proteinExistence type="inferred from homology"/>
<dbReference type="InterPro" id="IPR009206">
    <property type="entry name" value="Nucleotidase_putative"/>
</dbReference>
<gene>
    <name evidence="5" type="ORF">SAMN05444392_103128</name>
</gene>
<dbReference type="EC" id="3.1.3.-" evidence="3"/>
<name>A0A1M4WAQ7_9BACL</name>
<dbReference type="SUPFAM" id="SSF56784">
    <property type="entry name" value="HAD-like"/>
    <property type="match status" value="1"/>
</dbReference>
<dbReference type="PIRSF" id="PIRSF021362">
    <property type="entry name" value="UCP021362_HAD"/>
    <property type="match status" value="1"/>
</dbReference>
<organism evidence="5 6">
    <name type="scientific">Seinonella peptonophila</name>
    <dbReference type="NCBI Taxonomy" id="112248"/>
    <lineage>
        <taxon>Bacteria</taxon>
        <taxon>Bacillati</taxon>
        <taxon>Bacillota</taxon>
        <taxon>Bacilli</taxon>
        <taxon>Bacillales</taxon>
        <taxon>Thermoactinomycetaceae</taxon>
        <taxon>Seinonella</taxon>
    </lineage>
</organism>
<evidence type="ECO:0000256" key="2">
    <source>
        <dbReference type="ARBA" id="ARBA00022801"/>
    </source>
</evidence>
<feature type="active site" description="Nucleophile" evidence="4">
    <location>
        <position position="9"/>
    </location>
</feature>
<dbReference type="Gene3D" id="3.40.50.1000">
    <property type="entry name" value="HAD superfamily/HAD-like"/>
    <property type="match status" value="1"/>
</dbReference>
<sequence>MSVLRLGVDIDGTIVDTHRIAVELFNKKLDKNVRAEEVVEFYLDQAYEMTPSEGKVMWRQLEGQIYEQGKPFPDAAEVLNQLQEKGHQIYYVTARPSLPEVKKVTKWWLQHYHFPYHDHRLIMDARNKSKVATKLQLDLCFEDAPDHLERYDRDGIPAVIIDATYNRDLPYQMDRIRNWNQVPSIINKMMG</sequence>
<dbReference type="InterPro" id="IPR036412">
    <property type="entry name" value="HAD-like_sf"/>
</dbReference>
<protein>
    <recommendedName>
        <fullName evidence="3">Nucleotidase</fullName>
        <ecNumber evidence="3">3.1.3.-</ecNumber>
    </recommendedName>
</protein>
<dbReference type="InterPro" id="IPR052419">
    <property type="entry name" value="5_3-deoxyribonucleotidase-like"/>
</dbReference>
<evidence type="ECO:0000256" key="1">
    <source>
        <dbReference type="ARBA" id="ARBA00009589"/>
    </source>
</evidence>
<dbReference type="OrthoDB" id="573782at2"/>
<dbReference type="RefSeq" id="WP_073154223.1">
    <property type="nucleotide sequence ID" value="NZ_FQVL01000003.1"/>
</dbReference>
<evidence type="ECO:0000256" key="3">
    <source>
        <dbReference type="PIRNR" id="PIRNR021362"/>
    </source>
</evidence>
<dbReference type="PANTHER" id="PTHR35134:SF2">
    <property type="entry name" value="NUCLEOTIDASE YQFW-RELATED"/>
    <property type="match status" value="1"/>
</dbReference>
<dbReference type="GO" id="GO:0009264">
    <property type="term" value="P:deoxyribonucleotide catabolic process"/>
    <property type="evidence" value="ECO:0007669"/>
    <property type="project" value="InterPro"/>
</dbReference>
<dbReference type="Proteomes" id="UP000184476">
    <property type="component" value="Unassembled WGS sequence"/>
</dbReference>
<dbReference type="GO" id="GO:0008253">
    <property type="term" value="F:5'-nucleotidase activity"/>
    <property type="evidence" value="ECO:0007669"/>
    <property type="project" value="InterPro"/>
</dbReference>
<dbReference type="PANTHER" id="PTHR35134">
    <property type="entry name" value="NUCLEOTIDASE YQFW-RELATED"/>
    <property type="match status" value="1"/>
</dbReference>
<dbReference type="InterPro" id="IPR023214">
    <property type="entry name" value="HAD_sf"/>
</dbReference>
<evidence type="ECO:0000313" key="5">
    <source>
        <dbReference type="EMBL" id="SHE78306.1"/>
    </source>
</evidence>
<keyword evidence="6" id="KW-1185">Reference proteome</keyword>
<dbReference type="STRING" id="112248.SAMN05444392_103128"/>
<dbReference type="EMBL" id="FQVL01000003">
    <property type="protein sequence ID" value="SHE78306.1"/>
    <property type="molecule type" value="Genomic_DNA"/>
</dbReference>
<accession>A0A1M4WAQ7</accession>
<dbReference type="InterPro" id="IPR010708">
    <property type="entry name" value="5'(3')-deoxyribonucleotidase"/>
</dbReference>
<reference evidence="5 6" key="1">
    <citation type="submission" date="2016-11" db="EMBL/GenBank/DDBJ databases">
        <authorList>
            <person name="Jaros S."/>
            <person name="Januszkiewicz K."/>
            <person name="Wedrychowicz H."/>
        </authorList>
    </citation>
    <scope>NUCLEOTIDE SEQUENCE [LARGE SCALE GENOMIC DNA]</scope>
    <source>
        <strain evidence="5 6">DSM 44666</strain>
    </source>
</reference>
<dbReference type="AlphaFoldDB" id="A0A1M4WAQ7"/>
<keyword evidence="2 3" id="KW-0378">Hydrolase</keyword>